<organism evidence="5 6">
    <name type="scientific">Candidatus Muproteobacteria bacterium RBG_16_60_9</name>
    <dbReference type="NCBI Taxonomy" id="1817755"/>
    <lineage>
        <taxon>Bacteria</taxon>
        <taxon>Pseudomonadati</taxon>
        <taxon>Pseudomonadota</taxon>
        <taxon>Candidatus Muproteobacteria</taxon>
    </lineage>
</organism>
<evidence type="ECO:0000256" key="3">
    <source>
        <dbReference type="ARBA" id="ARBA00022833"/>
    </source>
</evidence>
<dbReference type="PANTHER" id="PTHR28620:SF1">
    <property type="entry name" value="CENP-V_GFA DOMAIN-CONTAINING PROTEIN"/>
    <property type="match status" value="1"/>
</dbReference>
<dbReference type="GO" id="GO:0016846">
    <property type="term" value="F:carbon-sulfur lyase activity"/>
    <property type="evidence" value="ECO:0007669"/>
    <property type="project" value="InterPro"/>
</dbReference>
<gene>
    <name evidence="5" type="ORF">A2W18_00290</name>
</gene>
<dbReference type="Gene3D" id="2.170.150.70">
    <property type="match status" value="1"/>
</dbReference>
<protein>
    <recommendedName>
        <fullName evidence="4">CENP-V/GFA domain-containing protein</fullName>
    </recommendedName>
</protein>
<evidence type="ECO:0000313" key="5">
    <source>
        <dbReference type="EMBL" id="OGI66425.1"/>
    </source>
</evidence>
<dbReference type="GO" id="GO:0046872">
    <property type="term" value="F:metal ion binding"/>
    <property type="evidence" value="ECO:0007669"/>
    <property type="project" value="UniProtKB-KW"/>
</dbReference>
<dbReference type="InterPro" id="IPR006913">
    <property type="entry name" value="CENP-V/GFA"/>
</dbReference>
<feature type="domain" description="CENP-V/GFA" evidence="4">
    <location>
        <begin position="7"/>
        <end position="128"/>
    </location>
</feature>
<dbReference type="InterPro" id="IPR052355">
    <property type="entry name" value="CENP-V-like"/>
</dbReference>
<name>A0A1F6VA13_9PROT</name>
<dbReference type="AlphaFoldDB" id="A0A1F6VA13"/>
<evidence type="ECO:0000256" key="2">
    <source>
        <dbReference type="ARBA" id="ARBA00022723"/>
    </source>
</evidence>
<evidence type="ECO:0000259" key="4">
    <source>
        <dbReference type="PROSITE" id="PS51891"/>
    </source>
</evidence>
<keyword evidence="3" id="KW-0862">Zinc</keyword>
<comment type="caution">
    <text evidence="5">The sequence shown here is derived from an EMBL/GenBank/DDBJ whole genome shotgun (WGS) entry which is preliminary data.</text>
</comment>
<reference evidence="5 6" key="1">
    <citation type="journal article" date="2016" name="Nat. Commun.">
        <title>Thousands of microbial genomes shed light on interconnected biogeochemical processes in an aquifer system.</title>
        <authorList>
            <person name="Anantharaman K."/>
            <person name="Brown C.T."/>
            <person name="Hug L.A."/>
            <person name="Sharon I."/>
            <person name="Castelle C.J."/>
            <person name="Probst A.J."/>
            <person name="Thomas B.C."/>
            <person name="Singh A."/>
            <person name="Wilkins M.J."/>
            <person name="Karaoz U."/>
            <person name="Brodie E.L."/>
            <person name="Williams K.H."/>
            <person name="Hubbard S.S."/>
            <person name="Banfield J.F."/>
        </authorList>
    </citation>
    <scope>NUCLEOTIDE SEQUENCE [LARGE SCALE GENOMIC DNA]</scope>
</reference>
<dbReference type="InterPro" id="IPR011057">
    <property type="entry name" value="Mss4-like_sf"/>
</dbReference>
<proteinExistence type="inferred from homology"/>
<accession>A0A1F6VA13</accession>
<comment type="similarity">
    <text evidence="1">Belongs to the Gfa family.</text>
</comment>
<dbReference type="SUPFAM" id="SSF51316">
    <property type="entry name" value="Mss4-like"/>
    <property type="match status" value="1"/>
</dbReference>
<dbReference type="PROSITE" id="PS51891">
    <property type="entry name" value="CENP_V_GFA"/>
    <property type="match status" value="1"/>
</dbReference>
<dbReference type="EMBL" id="MFSP01000088">
    <property type="protein sequence ID" value="OGI66425.1"/>
    <property type="molecule type" value="Genomic_DNA"/>
</dbReference>
<evidence type="ECO:0000313" key="6">
    <source>
        <dbReference type="Proteomes" id="UP000179076"/>
    </source>
</evidence>
<sequence length="146" mass="15911">MTDLSVLKGGCHCGRISLAFSSSICTEEFSPRACDCSYCVKHGAQFISDRNGSLVVNVKEADALGEHRFGHELAKFLFCKSCGTFVAVLFECDGRTFGSVNTRCIDASVKFGESQIVSPQKLSADQKKERWAKVMTPDVQVRMSGA</sequence>
<keyword evidence="2" id="KW-0479">Metal-binding</keyword>
<dbReference type="Proteomes" id="UP000179076">
    <property type="component" value="Unassembled WGS sequence"/>
</dbReference>
<evidence type="ECO:0000256" key="1">
    <source>
        <dbReference type="ARBA" id="ARBA00005495"/>
    </source>
</evidence>
<dbReference type="PANTHER" id="PTHR28620">
    <property type="entry name" value="CENTROMERE PROTEIN V"/>
    <property type="match status" value="1"/>
</dbReference>